<gene>
    <name evidence="2" type="ORF">ACFFN0_06565</name>
</gene>
<dbReference type="RefSeq" id="WP_141337628.1">
    <property type="nucleotide sequence ID" value="NZ_JBHMAX010000013.1"/>
</dbReference>
<sequence>MLPRPAVASRQHGVVTRAQALAAGMTVKQVRWRLHRGDWQPVHRGVYLTSTGTITWQVRAWAALLRCGDGACLAMDAAAHVWRLTTHEPATITVGVPEGRHPTPVEGVEVTRRRRLLTRTVDGFPVTRLAQTVIDLADRRNGTLDDAVALAARACQRRSATQAALLEELSARRAHRWGRELRLAFGEIGEGAESLPEVWYVTRVQEPHGLPAFERQAREEDSTRTDLKNRQYGVNLEVDGLVWHAGEQFHGDRRRDRRAAARGEVTLRMTYLELDQTPCDLAVDVARTLAARGWTGTLTPCGPDCPAHAALSPPVA</sequence>
<dbReference type="EMBL" id="JBHMAX010000013">
    <property type="protein sequence ID" value="MFB9731698.1"/>
    <property type="molecule type" value="Genomic_DNA"/>
</dbReference>
<dbReference type="InterPro" id="IPR025159">
    <property type="entry name" value="AbiEi_N"/>
</dbReference>
<evidence type="ECO:0000259" key="1">
    <source>
        <dbReference type="Pfam" id="PF13338"/>
    </source>
</evidence>
<evidence type="ECO:0000313" key="2">
    <source>
        <dbReference type="EMBL" id="MFB9731698.1"/>
    </source>
</evidence>
<comment type="caution">
    <text evidence="2">The sequence shown here is derived from an EMBL/GenBank/DDBJ whole genome shotgun (WGS) entry which is preliminary data.</text>
</comment>
<proteinExistence type="predicted"/>
<dbReference type="Proteomes" id="UP001589613">
    <property type="component" value="Unassembled WGS sequence"/>
</dbReference>
<protein>
    <submittedName>
        <fullName evidence="2">Type IV toxin-antitoxin system AbiEi family antitoxin domain-containing protein</fullName>
    </submittedName>
</protein>
<organism evidence="2 3">
    <name type="scientific">Ornithinimicrobium kibberense</name>
    <dbReference type="NCBI Taxonomy" id="282060"/>
    <lineage>
        <taxon>Bacteria</taxon>
        <taxon>Bacillati</taxon>
        <taxon>Actinomycetota</taxon>
        <taxon>Actinomycetes</taxon>
        <taxon>Micrococcales</taxon>
        <taxon>Ornithinimicrobiaceae</taxon>
        <taxon>Ornithinimicrobium</taxon>
    </lineage>
</organism>
<name>A0ABV5V1T7_9MICO</name>
<feature type="domain" description="AbiEi antitoxin N-terminal" evidence="1">
    <location>
        <begin position="6"/>
        <end position="48"/>
    </location>
</feature>
<keyword evidence="3" id="KW-1185">Reference proteome</keyword>
<evidence type="ECO:0000313" key="3">
    <source>
        <dbReference type="Proteomes" id="UP001589613"/>
    </source>
</evidence>
<reference evidence="2 3" key="1">
    <citation type="submission" date="2024-09" db="EMBL/GenBank/DDBJ databases">
        <authorList>
            <person name="Sun Q."/>
            <person name="Mori K."/>
        </authorList>
    </citation>
    <scope>NUCLEOTIDE SEQUENCE [LARGE SCALE GENOMIC DNA]</scope>
    <source>
        <strain evidence="2 3">JCM 12763</strain>
    </source>
</reference>
<dbReference type="Pfam" id="PF13338">
    <property type="entry name" value="AbiEi_4"/>
    <property type="match status" value="1"/>
</dbReference>
<accession>A0ABV5V1T7</accession>